<proteinExistence type="predicted"/>
<dbReference type="AlphaFoldDB" id="A0A1W1HEP2"/>
<dbReference type="Proteomes" id="UP000191931">
    <property type="component" value="Unassembled WGS sequence"/>
</dbReference>
<organism evidence="1 2">
    <name type="scientific">Desulfamplus magnetovallimortis</name>
    <dbReference type="NCBI Taxonomy" id="1246637"/>
    <lineage>
        <taxon>Bacteria</taxon>
        <taxon>Pseudomonadati</taxon>
        <taxon>Thermodesulfobacteriota</taxon>
        <taxon>Desulfobacteria</taxon>
        <taxon>Desulfobacterales</taxon>
        <taxon>Desulfobacteraceae</taxon>
        <taxon>Desulfamplus</taxon>
    </lineage>
</organism>
<protein>
    <submittedName>
        <fullName evidence="1">Uncharacterized protein</fullName>
    </submittedName>
</protein>
<gene>
    <name evidence="1" type="ORF">MTBBW1_2500007</name>
</gene>
<reference evidence="1 2" key="1">
    <citation type="submission" date="2017-03" db="EMBL/GenBank/DDBJ databases">
        <authorList>
            <person name="Afonso C.L."/>
            <person name="Miller P.J."/>
            <person name="Scott M.A."/>
            <person name="Spackman E."/>
            <person name="Goraichik I."/>
            <person name="Dimitrov K.M."/>
            <person name="Suarez D.L."/>
            <person name="Swayne D.E."/>
        </authorList>
    </citation>
    <scope>NUCLEOTIDE SEQUENCE [LARGE SCALE GENOMIC DNA]</scope>
    <source>
        <strain evidence="1">PRJEB14757</strain>
    </source>
</reference>
<evidence type="ECO:0000313" key="2">
    <source>
        <dbReference type="Proteomes" id="UP000191931"/>
    </source>
</evidence>
<keyword evidence="2" id="KW-1185">Reference proteome</keyword>
<dbReference type="STRING" id="1246637.MTBBW1_2500007"/>
<accession>A0A1W1HEP2</accession>
<dbReference type="EMBL" id="FWEV01000169">
    <property type="protein sequence ID" value="SLM30858.1"/>
    <property type="molecule type" value="Genomic_DNA"/>
</dbReference>
<dbReference type="OrthoDB" id="5422660at2"/>
<dbReference type="RefSeq" id="WP_080809413.1">
    <property type="nucleotide sequence ID" value="NZ_LT828567.1"/>
</dbReference>
<sequence length="77" mass="9054">MAYTPEISQYQSAALRRIAWALDIPMTKAMNSIIQYITDIIDHERICKACRDKSQCVLCVFNQKNHKKEHSNEKQRE</sequence>
<evidence type="ECO:0000313" key="1">
    <source>
        <dbReference type="EMBL" id="SLM30858.1"/>
    </source>
</evidence>
<name>A0A1W1HEP2_9BACT</name>